<feature type="non-terminal residue" evidence="3">
    <location>
        <position position="253"/>
    </location>
</feature>
<reference evidence="3 4" key="1">
    <citation type="journal article" date="2008" name="Nature">
        <title>The genome of the choanoflagellate Monosiga brevicollis and the origin of metazoans.</title>
        <authorList>
            <consortium name="JGI Sequencing"/>
            <person name="King N."/>
            <person name="Westbrook M.J."/>
            <person name="Young S.L."/>
            <person name="Kuo A."/>
            <person name="Abedin M."/>
            <person name="Chapman J."/>
            <person name="Fairclough S."/>
            <person name="Hellsten U."/>
            <person name="Isogai Y."/>
            <person name="Letunic I."/>
            <person name="Marr M."/>
            <person name="Pincus D."/>
            <person name="Putnam N."/>
            <person name="Rokas A."/>
            <person name="Wright K.J."/>
            <person name="Zuzow R."/>
            <person name="Dirks W."/>
            <person name="Good M."/>
            <person name="Goodstein D."/>
            <person name="Lemons D."/>
            <person name="Li W."/>
            <person name="Lyons J.B."/>
            <person name="Morris A."/>
            <person name="Nichols S."/>
            <person name="Richter D.J."/>
            <person name="Salamov A."/>
            <person name="Bork P."/>
            <person name="Lim W.A."/>
            <person name="Manning G."/>
            <person name="Miller W.T."/>
            <person name="McGinnis W."/>
            <person name="Shapiro H."/>
            <person name="Tjian R."/>
            <person name="Grigoriev I.V."/>
            <person name="Rokhsar D."/>
        </authorList>
    </citation>
    <scope>NUCLEOTIDE SEQUENCE [LARGE SCALE GENOMIC DNA]</scope>
    <source>
        <strain evidence="4">MX1 / ATCC 50154</strain>
    </source>
</reference>
<dbReference type="SUPFAM" id="SSF52799">
    <property type="entry name" value="(Phosphotyrosine protein) phosphatases II"/>
    <property type="match status" value="1"/>
</dbReference>
<dbReference type="STRING" id="81824.A9UYB5"/>
<accession>A9UYB5</accession>
<dbReference type="GO" id="GO:0007165">
    <property type="term" value="P:signal transduction"/>
    <property type="evidence" value="ECO:0000318"/>
    <property type="project" value="GO_Central"/>
</dbReference>
<organism evidence="3 4">
    <name type="scientific">Monosiga brevicollis</name>
    <name type="common">Choanoflagellate</name>
    <dbReference type="NCBI Taxonomy" id="81824"/>
    <lineage>
        <taxon>Eukaryota</taxon>
        <taxon>Choanoflagellata</taxon>
        <taxon>Craspedida</taxon>
        <taxon>Salpingoecidae</taxon>
        <taxon>Monosiga</taxon>
    </lineage>
</organism>
<keyword evidence="4" id="KW-1185">Reference proteome</keyword>
<dbReference type="Proteomes" id="UP000001357">
    <property type="component" value="Unassembled WGS sequence"/>
</dbReference>
<proteinExistence type="predicted"/>
<dbReference type="KEGG" id="mbr:MONBRDRAFT_1775"/>
<gene>
    <name evidence="3" type="ORF">MONBRDRAFT_1775</name>
</gene>
<feature type="non-terminal residue" evidence="3">
    <location>
        <position position="1"/>
    </location>
</feature>
<dbReference type="OMA" id="REQRAYM"/>
<dbReference type="eggNOG" id="KOG4228">
    <property type="taxonomic scope" value="Eukaryota"/>
</dbReference>
<dbReference type="InterPro" id="IPR000242">
    <property type="entry name" value="PTP_cat"/>
</dbReference>
<dbReference type="PRINTS" id="PR00700">
    <property type="entry name" value="PRTYPHPHTASE"/>
</dbReference>
<feature type="domain" description="Tyrosine specific protein phosphatases" evidence="2">
    <location>
        <begin position="165"/>
        <end position="247"/>
    </location>
</feature>
<dbReference type="Gene3D" id="3.90.190.10">
    <property type="entry name" value="Protein tyrosine phosphatase superfamily"/>
    <property type="match status" value="1"/>
</dbReference>
<name>A9UYB5_MONBE</name>
<dbReference type="PROSITE" id="PS00383">
    <property type="entry name" value="TYR_PHOSPHATASE_1"/>
    <property type="match status" value="1"/>
</dbReference>
<evidence type="ECO:0000259" key="2">
    <source>
        <dbReference type="PROSITE" id="PS50056"/>
    </source>
</evidence>
<evidence type="ECO:0008006" key="5">
    <source>
        <dbReference type="Google" id="ProtNLM"/>
    </source>
</evidence>
<dbReference type="SMART" id="SM00404">
    <property type="entry name" value="PTPc_motif"/>
    <property type="match status" value="1"/>
</dbReference>
<feature type="domain" description="Tyrosine-protein phosphatase" evidence="1">
    <location>
        <begin position="1"/>
        <end position="253"/>
    </location>
</feature>
<evidence type="ECO:0000313" key="3">
    <source>
        <dbReference type="EMBL" id="EDQ89832.1"/>
    </source>
</evidence>
<dbReference type="PROSITE" id="PS50055">
    <property type="entry name" value="TYR_PHOSPHATASE_PTP"/>
    <property type="match status" value="1"/>
</dbReference>
<dbReference type="PROSITE" id="PS50056">
    <property type="entry name" value="TYR_PHOSPHATASE_2"/>
    <property type="match status" value="1"/>
</dbReference>
<protein>
    <recommendedName>
        <fullName evidence="5">Protein tyrosine phosphatase</fullName>
    </recommendedName>
</protein>
<dbReference type="PANTHER" id="PTHR19134">
    <property type="entry name" value="RECEPTOR-TYPE TYROSINE-PROTEIN PHOSPHATASE"/>
    <property type="match status" value="1"/>
</dbReference>
<sequence length="253" mass="28785">GRQHSANASRAAVNARKQRYRDIVAYDHTRVSLAAAGGHLGSDYINANYVVGYEKERAYIASQGPLPDTVGDFWRMAWEQTSRTIVMVAQVRENNRVKCELYWPAVDHSATYGPLMVYGRREEVLSPNVTRRLFEIHHQDEDRVQEVVHLQMTTWPDHGSPRNPEAFLELHRRFREAQRNARNSRSGPVGLPIVHCSAGVGRSGTFICLDTVFETLLAGRDPVEPLAIISRLRNCRNFMVQAVDQLDFIFRAI</sequence>
<dbReference type="PANTHER" id="PTHR19134:SF531">
    <property type="entry name" value="TYROSINE-PROTEIN PHOSPHATASE LAR"/>
    <property type="match status" value="1"/>
</dbReference>
<dbReference type="InterPro" id="IPR016130">
    <property type="entry name" value="Tyr_Pase_AS"/>
</dbReference>
<dbReference type="GO" id="GO:0004725">
    <property type="term" value="F:protein tyrosine phosphatase activity"/>
    <property type="evidence" value="ECO:0000318"/>
    <property type="project" value="GO_Central"/>
</dbReference>
<dbReference type="AlphaFoldDB" id="A9UYB5"/>
<dbReference type="Pfam" id="PF00102">
    <property type="entry name" value="Y_phosphatase"/>
    <property type="match status" value="1"/>
</dbReference>
<dbReference type="InterPro" id="IPR050348">
    <property type="entry name" value="Protein-Tyr_Phosphatase"/>
</dbReference>
<dbReference type="RefSeq" id="XP_001745254.1">
    <property type="nucleotide sequence ID" value="XM_001745202.1"/>
</dbReference>
<dbReference type="InParanoid" id="A9UYB5"/>
<dbReference type="InterPro" id="IPR000387">
    <property type="entry name" value="Tyr_Pase_dom"/>
</dbReference>
<dbReference type="EMBL" id="CH991549">
    <property type="protein sequence ID" value="EDQ89832.1"/>
    <property type="molecule type" value="Genomic_DNA"/>
</dbReference>
<evidence type="ECO:0000313" key="4">
    <source>
        <dbReference type="Proteomes" id="UP000001357"/>
    </source>
</evidence>
<dbReference type="InterPro" id="IPR029021">
    <property type="entry name" value="Prot-tyrosine_phosphatase-like"/>
</dbReference>
<dbReference type="GeneID" id="5890558"/>
<dbReference type="SMART" id="SM00194">
    <property type="entry name" value="PTPc"/>
    <property type="match status" value="1"/>
</dbReference>
<evidence type="ECO:0000259" key="1">
    <source>
        <dbReference type="PROSITE" id="PS50055"/>
    </source>
</evidence>
<dbReference type="InterPro" id="IPR003595">
    <property type="entry name" value="Tyr_Pase_cat"/>
</dbReference>